<evidence type="ECO:0000313" key="6">
    <source>
        <dbReference type="EMBL" id="KAJ5356497.1"/>
    </source>
</evidence>
<dbReference type="RefSeq" id="XP_056574644.1">
    <property type="nucleotide sequence ID" value="XM_056728829.1"/>
</dbReference>
<gene>
    <name evidence="6" type="ORF">N7517_011106</name>
</gene>
<comment type="similarity">
    <text evidence="1">Belongs to the Gfa family.</text>
</comment>
<keyword evidence="7" id="KW-1185">Reference proteome</keyword>
<dbReference type="AlphaFoldDB" id="A0A9W9RA90"/>
<dbReference type="Proteomes" id="UP001147752">
    <property type="component" value="Unassembled WGS sequence"/>
</dbReference>
<reference evidence="6" key="2">
    <citation type="journal article" date="2023" name="IMA Fungus">
        <title>Comparative genomic study of the Penicillium genus elucidates a diverse pangenome and 15 lateral gene transfer events.</title>
        <authorList>
            <person name="Petersen C."/>
            <person name="Sorensen T."/>
            <person name="Nielsen M.R."/>
            <person name="Sondergaard T.E."/>
            <person name="Sorensen J.L."/>
            <person name="Fitzpatrick D.A."/>
            <person name="Frisvad J.C."/>
            <person name="Nielsen K.L."/>
        </authorList>
    </citation>
    <scope>NUCLEOTIDE SEQUENCE</scope>
    <source>
        <strain evidence="6">IBT 3081</strain>
    </source>
</reference>
<name>A0A9W9RA90_9EURO</name>
<keyword evidence="4" id="KW-0456">Lyase</keyword>
<keyword evidence="3" id="KW-0862">Zinc</keyword>
<evidence type="ECO:0000256" key="3">
    <source>
        <dbReference type="ARBA" id="ARBA00022833"/>
    </source>
</evidence>
<sequence length="308" mass="33669">MVTGQLSSSYYLLQHEPNLDGLQEYQQSNHVSRFFCKTCGAHVFARSQPGQFLVASGLLAAKDVPSVRAIEHWQSSDTGDGGLSALLPGTESPATGCRLHTSTSIESPSRESVNLAEYTSTSQHLRAHCLCGGVEFYITKPDVSSLKASSPWPDLLVPYYSGSGANPDDIKWWLRDGDTKYISGTCTCNSCRLSSGFPIQTWTFVPKSNILNADGSALMFGAGTMQRHESSPGVYREFCGCCGATAFWHCDERPLLIDVSVGLLQANGARAEDWLEWVTSRVSFAEMAIQHDLIHILEEGLKAYSKQN</sequence>
<organism evidence="6 7">
    <name type="scientific">Penicillium concentricum</name>
    <dbReference type="NCBI Taxonomy" id="293559"/>
    <lineage>
        <taxon>Eukaryota</taxon>
        <taxon>Fungi</taxon>
        <taxon>Dikarya</taxon>
        <taxon>Ascomycota</taxon>
        <taxon>Pezizomycotina</taxon>
        <taxon>Eurotiomycetes</taxon>
        <taxon>Eurotiomycetidae</taxon>
        <taxon>Eurotiales</taxon>
        <taxon>Aspergillaceae</taxon>
        <taxon>Penicillium</taxon>
    </lineage>
</organism>
<protein>
    <recommendedName>
        <fullName evidence="5">CENP-V/GFA domain-containing protein</fullName>
    </recommendedName>
</protein>
<dbReference type="GO" id="GO:0016846">
    <property type="term" value="F:carbon-sulfur lyase activity"/>
    <property type="evidence" value="ECO:0007669"/>
    <property type="project" value="InterPro"/>
</dbReference>
<dbReference type="InterPro" id="IPR006913">
    <property type="entry name" value="CENP-V/GFA"/>
</dbReference>
<feature type="domain" description="CENP-V/GFA" evidence="5">
    <location>
        <begin position="184"/>
        <end position="270"/>
    </location>
</feature>
<dbReference type="EMBL" id="JAPZBT010000006">
    <property type="protein sequence ID" value="KAJ5356497.1"/>
    <property type="molecule type" value="Genomic_DNA"/>
</dbReference>
<dbReference type="PANTHER" id="PTHR33337">
    <property type="entry name" value="GFA DOMAIN-CONTAINING PROTEIN"/>
    <property type="match status" value="1"/>
</dbReference>
<dbReference type="GeneID" id="81468012"/>
<accession>A0A9W9RA90</accession>
<proteinExistence type="inferred from homology"/>
<evidence type="ECO:0000256" key="2">
    <source>
        <dbReference type="ARBA" id="ARBA00022723"/>
    </source>
</evidence>
<evidence type="ECO:0000256" key="1">
    <source>
        <dbReference type="ARBA" id="ARBA00005495"/>
    </source>
</evidence>
<dbReference type="Gene3D" id="3.90.1590.10">
    <property type="entry name" value="glutathione-dependent formaldehyde- activating enzyme (gfa)"/>
    <property type="match status" value="2"/>
</dbReference>
<dbReference type="SUPFAM" id="SSF51316">
    <property type="entry name" value="Mss4-like"/>
    <property type="match status" value="2"/>
</dbReference>
<evidence type="ECO:0000259" key="5">
    <source>
        <dbReference type="Pfam" id="PF04828"/>
    </source>
</evidence>
<evidence type="ECO:0000256" key="4">
    <source>
        <dbReference type="ARBA" id="ARBA00023239"/>
    </source>
</evidence>
<keyword evidence="2" id="KW-0479">Metal-binding</keyword>
<dbReference type="PANTHER" id="PTHR33337:SF40">
    <property type="entry name" value="CENP-V_GFA DOMAIN-CONTAINING PROTEIN-RELATED"/>
    <property type="match status" value="1"/>
</dbReference>
<dbReference type="GO" id="GO:0046872">
    <property type="term" value="F:metal ion binding"/>
    <property type="evidence" value="ECO:0007669"/>
    <property type="project" value="UniProtKB-KW"/>
</dbReference>
<dbReference type="OrthoDB" id="5422068at2759"/>
<dbReference type="Pfam" id="PF04828">
    <property type="entry name" value="GFA"/>
    <property type="match status" value="1"/>
</dbReference>
<dbReference type="InterPro" id="IPR011057">
    <property type="entry name" value="Mss4-like_sf"/>
</dbReference>
<reference evidence="6" key="1">
    <citation type="submission" date="2022-12" db="EMBL/GenBank/DDBJ databases">
        <authorList>
            <person name="Petersen C."/>
        </authorList>
    </citation>
    <scope>NUCLEOTIDE SEQUENCE</scope>
    <source>
        <strain evidence="6">IBT 3081</strain>
    </source>
</reference>
<evidence type="ECO:0000313" key="7">
    <source>
        <dbReference type="Proteomes" id="UP001147752"/>
    </source>
</evidence>
<comment type="caution">
    <text evidence="6">The sequence shown here is derived from an EMBL/GenBank/DDBJ whole genome shotgun (WGS) entry which is preliminary data.</text>
</comment>